<protein>
    <submittedName>
        <fullName evidence="2">Uncharacterized protein</fullName>
    </submittedName>
</protein>
<proteinExistence type="predicted"/>
<dbReference type="OrthoDB" id="341259at2759"/>
<dbReference type="GeneID" id="8101032"/>
<dbReference type="Proteomes" id="UP000001745">
    <property type="component" value="Unassembled WGS sequence"/>
</dbReference>
<dbReference type="HOGENOM" id="CLU_2321941_0_0_1"/>
<dbReference type="AlphaFoldDB" id="B8LUH7"/>
<dbReference type="SUPFAM" id="SSF48403">
    <property type="entry name" value="Ankyrin repeat"/>
    <property type="match status" value="1"/>
</dbReference>
<gene>
    <name evidence="2" type="ORF">TSTA_071470</name>
</gene>
<dbReference type="Gene3D" id="1.25.40.20">
    <property type="entry name" value="Ankyrin repeat-containing domain"/>
    <property type="match status" value="1"/>
</dbReference>
<dbReference type="EMBL" id="EQ962652">
    <property type="protein sequence ID" value="EED23750.1"/>
    <property type="molecule type" value="Genomic_DNA"/>
</dbReference>
<feature type="region of interest" description="Disordered" evidence="1">
    <location>
        <begin position="1"/>
        <end position="23"/>
    </location>
</feature>
<dbReference type="RefSeq" id="XP_002341137.1">
    <property type="nucleotide sequence ID" value="XM_002341096.1"/>
</dbReference>
<dbReference type="InterPro" id="IPR036770">
    <property type="entry name" value="Ankyrin_rpt-contain_sf"/>
</dbReference>
<reference evidence="3" key="1">
    <citation type="journal article" date="2015" name="Genome Announc.">
        <title>Genome sequence of the AIDS-associated pathogen Penicillium marneffei (ATCC18224) and its near taxonomic relative Talaromyces stipitatus (ATCC10500).</title>
        <authorList>
            <person name="Nierman W.C."/>
            <person name="Fedorova-Abrams N.D."/>
            <person name="Andrianopoulos A."/>
        </authorList>
    </citation>
    <scope>NUCLEOTIDE SEQUENCE [LARGE SCALE GENOMIC DNA]</scope>
    <source>
        <strain evidence="3">ATCC 10500 / CBS 375.48 / QM 6759 / NRRL 1006</strain>
    </source>
</reference>
<evidence type="ECO:0000256" key="1">
    <source>
        <dbReference type="SAM" id="MobiDB-lite"/>
    </source>
</evidence>
<evidence type="ECO:0000313" key="2">
    <source>
        <dbReference type="EMBL" id="EED23750.1"/>
    </source>
</evidence>
<name>B8LUH7_TALSN</name>
<accession>B8LUH7</accession>
<evidence type="ECO:0000313" key="3">
    <source>
        <dbReference type="Proteomes" id="UP000001745"/>
    </source>
</evidence>
<organism evidence="2 3">
    <name type="scientific">Talaromyces stipitatus (strain ATCC 10500 / CBS 375.48 / QM 6759 / NRRL 1006)</name>
    <name type="common">Penicillium stipitatum</name>
    <dbReference type="NCBI Taxonomy" id="441959"/>
    <lineage>
        <taxon>Eukaryota</taxon>
        <taxon>Fungi</taxon>
        <taxon>Dikarya</taxon>
        <taxon>Ascomycota</taxon>
        <taxon>Pezizomycotina</taxon>
        <taxon>Eurotiomycetes</taxon>
        <taxon>Eurotiomycetidae</taxon>
        <taxon>Eurotiales</taxon>
        <taxon>Trichocomaceae</taxon>
        <taxon>Talaromyces</taxon>
        <taxon>Talaromyces sect. Talaromyces</taxon>
    </lineage>
</organism>
<dbReference type="VEuPathDB" id="FungiDB:TSTA_071470"/>
<keyword evidence="3" id="KW-1185">Reference proteome</keyword>
<dbReference type="InParanoid" id="B8LUH7"/>
<sequence>MLLAADGVDLEQKDRRGQTPCARTATNGHTAVVQILQSAIRTDNAFTRHGYTQPEHRLDALNSAQFQPLPGNLASEAFPLPNPAATIIEDPSLAYWLPE</sequence>